<name>A0ABV3TAH2_9GAMM</name>
<evidence type="ECO:0000256" key="1">
    <source>
        <dbReference type="ARBA" id="ARBA00005250"/>
    </source>
</evidence>
<dbReference type="InterPro" id="IPR036866">
    <property type="entry name" value="RibonucZ/Hydroxyglut_hydro"/>
</dbReference>
<proteinExistence type="inferred from homology"/>
<feature type="domain" description="Metallo-beta-lactamase" evidence="2">
    <location>
        <begin position="29"/>
        <end position="234"/>
    </location>
</feature>
<dbReference type="SUPFAM" id="SSF56281">
    <property type="entry name" value="Metallo-hydrolase/oxidoreductase"/>
    <property type="match status" value="1"/>
</dbReference>
<dbReference type="SMART" id="SM00849">
    <property type="entry name" value="Lactamase_B"/>
    <property type="match status" value="1"/>
</dbReference>
<protein>
    <submittedName>
        <fullName evidence="3">MBL fold metallo-hydrolase</fullName>
    </submittedName>
</protein>
<evidence type="ECO:0000259" key="2">
    <source>
        <dbReference type="SMART" id="SM00849"/>
    </source>
</evidence>
<dbReference type="InterPro" id="IPR001279">
    <property type="entry name" value="Metallo-B-lactamas"/>
</dbReference>
<sequence length="317" mass="34012">MGQAIAGHELVELADGLYRLDTRYYRPGHTSAYILGSDGAHAVIDSGVGANVPALLTALSHLGATDDTVHWILPTHVHLDHAGGVGGLFASLPKARVGVHPSGVEHLVDPTRLEAGVRMLYGDAFFDQEYAPLTPVPADRVSGLDDEARVTLGTRALRVLHTPGHAWHHLSIYDEATDTLLAGDAFGAGYPGFGGPGAPFMVPVVPPPQFKPEAYRATLARILALSPAQVAPAHFPLITDVRGTAERLGQMLEAGLEQTAEAASVADLEARLLECWARWLPTDASVWAYRQAYGLDIWLTAEGMWLWRCKQEKKAAG</sequence>
<reference evidence="3 4" key="1">
    <citation type="submission" date="2024-02" db="EMBL/GenBank/DDBJ databases">
        <title>New especies of Spiribacter isolated from saline water.</title>
        <authorList>
            <person name="Leon M.J."/>
            <person name="De La Haba R."/>
            <person name="Sanchez-Porro C."/>
            <person name="Ventosa A."/>
        </authorList>
    </citation>
    <scope>NUCLEOTIDE SEQUENCE [LARGE SCALE GENOMIC DNA]</scope>
    <source>
        <strain evidence="4">ag22IC6-390</strain>
    </source>
</reference>
<dbReference type="InterPro" id="IPR050855">
    <property type="entry name" value="NDM-1-like"/>
</dbReference>
<dbReference type="Pfam" id="PF00753">
    <property type="entry name" value="Lactamase_B"/>
    <property type="match status" value="1"/>
</dbReference>
<dbReference type="PANTHER" id="PTHR42951">
    <property type="entry name" value="METALLO-BETA-LACTAMASE DOMAIN-CONTAINING"/>
    <property type="match status" value="1"/>
</dbReference>
<organism evidence="3 4">
    <name type="scientific">Spiribacter pallidus</name>
    <dbReference type="NCBI Taxonomy" id="1987936"/>
    <lineage>
        <taxon>Bacteria</taxon>
        <taxon>Pseudomonadati</taxon>
        <taxon>Pseudomonadota</taxon>
        <taxon>Gammaproteobacteria</taxon>
        <taxon>Chromatiales</taxon>
        <taxon>Ectothiorhodospiraceae</taxon>
        <taxon>Spiribacter</taxon>
    </lineage>
</organism>
<dbReference type="PANTHER" id="PTHR42951:SF4">
    <property type="entry name" value="ACYL-COENZYME A THIOESTERASE MBLAC2"/>
    <property type="match status" value="1"/>
</dbReference>
<comment type="similarity">
    <text evidence="1">Belongs to the metallo-beta-lactamase superfamily. Class-B beta-lactamase family.</text>
</comment>
<evidence type="ECO:0000313" key="4">
    <source>
        <dbReference type="Proteomes" id="UP001556709"/>
    </source>
</evidence>
<comment type="caution">
    <text evidence="3">The sequence shown here is derived from an EMBL/GenBank/DDBJ whole genome shotgun (WGS) entry which is preliminary data.</text>
</comment>
<accession>A0ABV3TAH2</accession>
<dbReference type="CDD" id="cd07726">
    <property type="entry name" value="ST1585-like_MBL-fold"/>
    <property type="match status" value="1"/>
</dbReference>
<dbReference type="RefSeq" id="WP_367958282.1">
    <property type="nucleotide sequence ID" value="NZ_JBAKFH010000004.1"/>
</dbReference>
<evidence type="ECO:0000313" key="3">
    <source>
        <dbReference type="EMBL" id="MEX0468216.1"/>
    </source>
</evidence>
<dbReference type="EMBL" id="JBAKFM010000001">
    <property type="protein sequence ID" value="MEX0468216.1"/>
    <property type="molecule type" value="Genomic_DNA"/>
</dbReference>
<keyword evidence="4" id="KW-1185">Reference proteome</keyword>
<gene>
    <name evidence="3" type="ORF">V6X73_00485</name>
</gene>
<dbReference type="InterPro" id="IPR037482">
    <property type="entry name" value="ST1585_MBL-fold"/>
</dbReference>
<dbReference type="Gene3D" id="3.60.15.10">
    <property type="entry name" value="Ribonuclease Z/Hydroxyacylglutathione hydrolase-like"/>
    <property type="match status" value="1"/>
</dbReference>
<dbReference type="Proteomes" id="UP001556709">
    <property type="component" value="Unassembled WGS sequence"/>
</dbReference>